<dbReference type="SUPFAM" id="SSF52540">
    <property type="entry name" value="P-loop containing nucleoside triphosphate hydrolases"/>
    <property type="match status" value="1"/>
</dbReference>
<organism evidence="6">
    <name type="scientific">Ostreococcus mediterraneus</name>
    <dbReference type="NCBI Taxonomy" id="1486918"/>
    <lineage>
        <taxon>Eukaryota</taxon>
        <taxon>Viridiplantae</taxon>
        <taxon>Chlorophyta</taxon>
        <taxon>Mamiellophyceae</taxon>
        <taxon>Mamiellales</taxon>
        <taxon>Bathycoccaceae</taxon>
        <taxon>Ostreococcus</taxon>
    </lineage>
</organism>
<dbReference type="InterPro" id="IPR003593">
    <property type="entry name" value="AAA+_ATPase"/>
</dbReference>
<dbReference type="FunFam" id="3.40.50.300:FF:000395">
    <property type="entry name" value="Replication factor C subunit 1"/>
    <property type="match status" value="1"/>
</dbReference>
<dbReference type="GO" id="GO:0016887">
    <property type="term" value="F:ATP hydrolysis activity"/>
    <property type="evidence" value="ECO:0007669"/>
    <property type="project" value="InterPro"/>
</dbReference>
<dbReference type="Gene3D" id="3.40.50.300">
    <property type="entry name" value="P-loop containing nucleotide triphosphate hydrolases"/>
    <property type="match status" value="1"/>
</dbReference>
<feature type="region of interest" description="Disordered" evidence="3">
    <location>
        <begin position="1"/>
        <end position="36"/>
    </location>
</feature>
<proteinExistence type="inferred from homology"/>
<dbReference type="InterPro" id="IPR013725">
    <property type="entry name" value="DNA_replication_fac_RFC1_C"/>
</dbReference>
<reference evidence="6" key="1">
    <citation type="submission" date="2021-01" db="EMBL/GenBank/DDBJ databases">
        <authorList>
            <person name="Corre E."/>
            <person name="Pelletier E."/>
            <person name="Niang G."/>
            <person name="Scheremetjew M."/>
            <person name="Finn R."/>
            <person name="Kale V."/>
            <person name="Holt S."/>
            <person name="Cochrane G."/>
            <person name="Meng A."/>
            <person name="Brown T."/>
            <person name="Cohen L."/>
        </authorList>
    </citation>
    <scope>NUCLEOTIDE SEQUENCE</scope>
    <source>
        <strain evidence="6">Clade-D-RCC2573</strain>
    </source>
</reference>
<dbReference type="AlphaFoldDB" id="A0A6T5SRT7"/>
<dbReference type="GO" id="GO:0006281">
    <property type="term" value="P:DNA repair"/>
    <property type="evidence" value="ECO:0007669"/>
    <property type="project" value="InterPro"/>
</dbReference>
<evidence type="ECO:0000256" key="2">
    <source>
        <dbReference type="ARBA" id="ARBA00022705"/>
    </source>
</evidence>
<dbReference type="EMBL" id="HBFF01000202">
    <property type="protein sequence ID" value="CAD8727251.1"/>
    <property type="molecule type" value="Transcribed_RNA"/>
</dbReference>
<dbReference type="SUPFAM" id="SSF48019">
    <property type="entry name" value="post-AAA+ oligomerization domain-like"/>
    <property type="match status" value="1"/>
</dbReference>
<keyword evidence="2" id="KW-0235">DNA replication</keyword>
<dbReference type="GO" id="GO:0005634">
    <property type="term" value="C:nucleus"/>
    <property type="evidence" value="ECO:0007669"/>
    <property type="project" value="TreeGrafter"/>
</dbReference>
<dbReference type="InterPro" id="IPR008921">
    <property type="entry name" value="DNA_pol3_clamp-load_cplx_C"/>
</dbReference>
<evidence type="ECO:0000313" key="6">
    <source>
        <dbReference type="EMBL" id="CAD8727253.1"/>
    </source>
</evidence>
<dbReference type="SMART" id="SM00382">
    <property type="entry name" value="AAA"/>
    <property type="match status" value="1"/>
</dbReference>
<dbReference type="InterPro" id="IPR012178">
    <property type="entry name" value="RFC1"/>
</dbReference>
<protein>
    <recommendedName>
        <fullName evidence="4">AAA+ ATPase domain-containing protein</fullName>
    </recommendedName>
</protein>
<dbReference type="PANTHER" id="PTHR23389">
    <property type="entry name" value="CHROMOSOME TRANSMISSION FIDELITY FACTOR 18"/>
    <property type="match status" value="1"/>
</dbReference>
<sequence length="518" mass="57586">MSEHPNVAKRPKLEFSQFPATEQIKSKSSSSTTKAPSELWVDKYRPRQLSDLVGNASKINFLREWLASWQVNHNKGSRTPKAIIISGSPGVGKSTAAKLICDSLGFVFFEVNASDSRNKSGAVVAEGISGSLSSKVREMVTNTTMNIDGTPKRMVLIMEEVDGMSSGDRGGVTELISMIKLTKIPIICVCNDRYSPRLKSLLPHCEDCAFQRPMKQQIIKRIAHVVSIERVSVTQNVLETLVQTCENDIRLILNQLQMLQMETRADIALSGITVKDVPGNPFSIVDKLFSSPACGALHVRERLALSESELVPLFVQENYINMRPSDTQFDRLQLLATAATRLSDADTIGKAVYTEQRWSLLPAFVVCGTILPSSVMAGKREILSNSAGERNFNRFPSLLGKLSSRSKINRLCSEIALHFSTNRSCAETSTQLRLEYYPTLRLNTLRAMTFSNKGGREHDGIDEIISFMKEYDLTRSDWETLHDSTRLNGKGPVFQQTTTVLSSKIKSAFTKACKKHLK</sequence>
<dbReference type="Gene3D" id="1.10.8.60">
    <property type="match status" value="1"/>
</dbReference>
<dbReference type="Pfam" id="PF08519">
    <property type="entry name" value="RFC1"/>
    <property type="match status" value="1"/>
</dbReference>
<dbReference type="InterPro" id="IPR003959">
    <property type="entry name" value="ATPase_AAA_core"/>
</dbReference>
<accession>A0A6T5SRT7</accession>
<name>A0A6T5SRT7_9CHLO</name>
<dbReference type="PIRSF" id="PIRSF036578">
    <property type="entry name" value="RFC1"/>
    <property type="match status" value="1"/>
</dbReference>
<evidence type="ECO:0000256" key="1">
    <source>
        <dbReference type="ARBA" id="ARBA00006116"/>
    </source>
</evidence>
<dbReference type="CDD" id="cd00009">
    <property type="entry name" value="AAA"/>
    <property type="match status" value="1"/>
</dbReference>
<dbReference type="GO" id="GO:0003677">
    <property type="term" value="F:DNA binding"/>
    <property type="evidence" value="ECO:0007669"/>
    <property type="project" value="InterPro"/>
</dbReference>
<evidence type="ECO:0000313" key="5">
    <source>
        <dbReference type="EMBL" id="CAD8727251.1"/>
    </source>
</evidence>
<dbReference type="EMBL" id="HBFF01000204">
    <property type="protein sequence ID" value="CAD8727253.1"/>
    <property type="molecule type" value="Transcribed_RNA"/>
</dbReference>
<evidence type="ECO:0000256" key="3">
    <source>
        <dbReference type="SAM" id="MobiDB-lite"/>
    </source>
</evidence>
<comment type="similarity">
    <text evidence="1">Belongs to the activator 1 large subunit family.</text>
</comment>
<dbReference type="Pfam" id="PF00004">
    <property type="entry name" value="AAA"/>
    <property type="match status" value="1"/>
</dbReference>
<feature type="domain" description="AAA+ ATPase" evidence="4">
    <location>
        <begin position="79"/>
        <end position="223"/>
    </location>
</feature>
<dbReference type="PANTHER" id="PTHR23389:SF6">
    <property type="entry name" value="REPLICATION FACTOR C SUBUNIT 1"/>
    <property type="match status" value="1"/>
</dbReference>
<dbReference type="GO" id="GO:0003689">
    <property type="term" value="F:DNA clamp loader activity"/>
    <property type="evidence" value="ECO:0007669"/>
    <property type="project" value="InterPro"/>
</dbReference>
<dbReference type="GO" id="GO:0006260">
    <property type="term" value="P:DNA replication"/>
    <property type="evidence" value="ECO:0007669"/>
    <property type="project" value="UniProtKB-KW"/>
</dbReference>
<gene>
    <name evidence="5" type="ORF">OMED0936_LOCUS159</name>
    <name evidence="6" type="ORF">OMED0936_LOCUS161</name>
</gene>
<evidence type="ECO:0000259" key="4">
    <source>
        <dbReference type="SMART" id="SM00382"/>
    </source>
</evidence>
<dbReference type="Gene3D" id="1.20.272.10">
    <property type="match status" value="1"/>
</dbReference>
<dbReference type="GO" id="GO:0005663">
    <property type="term" value="C:DNA replication factor C complex"/>
    <property type="evidence" value="ECO:0007669"/>
    <property type="project" value="InterPro"/>
</dbReference>
<dbReference type="InterPro" id="IPR027417">
    <property type="entry name" value="P-loop_NTPase"/>
</dbReference>
<dbReference type="GO" id="GO:0005524">
    <property type="term" value="F:ATP binding"/>
    <property type="evidence" value="ECO:0007669"/>
    <property type="project" value="InterPro"/>
</dbReference>